<gene>
    <name evidence="1" type="ORF">ADL15_48335</name>
</gene>
<dbReference type="OrthoDB" id="3695298at2"/>
<evidence type="ECO:0000313" key="2">
    <source>
        <dbReference type="Proteomes" id="UP000053244"/>
    </source>
</evidence>
<dbReference type="RefSeq" id="WP_067707413.1">
    <property type="nucleotide sequence ID" value="NZ_LLZH01000342.1"/>
</dbReference>
<dbReference type="Proteomes" id="UP000053244">
    <property type="component" value="Unassembled WGS sequence"/>
</dbReference>
<protein>
    <submittedName>
        <fullName evidence="1">Uncharacterized protein</fullName>
    </submittedName>
</protein>
<reference evidence="1 2" key="1">
    <citation type="submission" date="2015-10" db="EMBL/GenBank/DDBJ databases">
        <authorList>
            <person name="Gilbert D.G."/>
        </authorList>
    </citation>
    <scope>NUCLEOTIDE SEQUENCE [LARGE SCALE GENOMIC DNA]</scope>
    <source>
        <strain evidence="1 2">NRRL B-16712</strain>
    </source>
</reference>
<accession>A0A101J8V1</accession>
<comment type="caution">
    <text evidence="1">The sequence shown here is derived from an EMBL/GenBank/DDBJ whole genome shotgun (WGS) entry which is preliminary data.</text>
</comment>
<proteinExistence type="predicted"/>
<dbReference type="AlphaFoldDB" id="A0A101J8V1"/>
<organism evidence="1 2">
    <name type="scientific">Actinoplanes awajinensis subsp. mycoplanecinus</name>
    <dbReference type="NCBI Taxonomy" id="135947"/>
    <lineage>
        <taxon>Bacteria</taxon>
        <taxon>Bacillati</taxon>
        <taxon>Actinomycetota</taxon>
        <taxon>Actinomycetes</taxon>
        <taxon>Micromonosporales</taxon>
        <taxon>Micromonosporaceae</taxon>
        <taxon>Actinoplanes</taxon>
    </lineage>
</organism>
<dbReference type="EMBL" id="LLZH01000342">
    <property type="protein sequence ID" value="KUL22353.1"/>
    <property type="molecule type" value="Genomic_DNA"/>
</dbReference>
<name>A0A101J8V1_9ACTN</name>
<sequence length="136" mass="14050">MNLSAIMDEVASVLGEITGLNVFAYPPATLSPPAGYVSYPASVDFDAAYGRGVDRITGLPIALLAGEPTEPSTRDQVATWAAGAGGQSVKARMEAHTWTSCDDLTVTSCSFDVETVAGVDYLAAAFTADIIGSGRE</sequence>
<keyword evidence="2" id="KW-1185">Reference proteome</keyword>
<evidence type="ECO:0000313" key="1">
    <source>
        <dbReference type="EMBL" id="KUL22353.1"/>
    </source>
</evidence>